<dbReference type="EnsemblPlants" id="Zm00001eb384270_T001">
    <property type="protein sequence ID" value="Zm00001eb384270_P001"/>
    <property type="gene ID" value="Zm00001eb384270"/>
</dbReference>
<reference evidence="1" key="3">
    <citation type="submission" date="2021-05" db="UniProtKB">
        <authorList>
            <consortium name="EnsemblPlants"/>
        </authorList>
    </citation>
    <scope>IDENTIFICATION</scope>
    <source>
        <strain evidence="1">cv. B73</strain>
    </source>
</reference>
<dbReference type="AlphaFoldDB" id="A0A804R6R6"/>
<proteinExistence type="predicted"/>
<protein>
    <submittedName>
        <fullName evidence="1">Uncharacterized protein</fullName>
    </submittedName>
</protein>
<dbReference type="Gramene" id="Zm00001eb384270_T001">
    <property type="protein sequence ID" value="Zm00001eb384270_P001"/>
    <property type="gene ID" value="Zm00001eb384270"/>
</dbReference>
<dbReference type="InParanoid" id="A0A804R6R6"/>
<organism evidence="1 2">
    <name type="scientific">Zea mays</name>
    <name type="common">Maize</name>
    <dbReference type="NCBI Taxonomy" id="4577"/>
    <lineage>
        <taxon>Eukaryota</taxon>
        <taxon>Viridiplantae</taxon>
        <taxon>Streptophyta</taxon>
        <taxon>Embryophyta</taxon>
        <taxon>Tracheophyta</taxon>
        <taxon>Spermatophyta</taxon>
        <taxon>Magnoliopsida</taxon>
        <taxon>Liliopsida</taxon>
        <taxon>Poales</taxon>
        <taxon>Poaceae</taxon>
        <taxon>PACMAD clade</taxon>
        <taxon>Panicoideae</taxon>
        <taxon>Andropogonodae</taxon>
        <taxon>Andropogoneae</taxon>
        <taxon>Tripsacinae</taxon>
        <taxon>Zea</taxon>
    </lineage>
</organism>
<evidence type="ECO:0000313" key="1">
    <source>
        <dbReference type="EnsemblPlants" id="Zm00001eb384270_P001"/>
    </source>
</evidence>
<name>A0A804R6R6_MAIZE</name>
<sequence length="100" mass="11999">MGFQHIWNTEILYQFSTTYYYETSCNVMHWMTEERHYRLDFVTFARLLGFGSDDSSFSEIHDERNLTDHEIAFMYVDPSTADGLSRGLKPFFYILNNLFR</sequence>
<evidence type="ECO:0000313" key="2">
    <source>
        <dbReference type="Proteomes" id="UP000007305"/>
    </source>
</evidence>
<dbReference type="Proteomes" id="UP000007305">
    <property type="component" value="Chromosome 9"/>
</dbReference>
<keyword evidence="2" id="KW-1185">Reference proteome</keyword>
<accession>A0A804R6R6</accession>
<reference evidence="2" key="1">
    <citation type="journal article" date="2009" name="Science">
        <title>The B73 maize genome: complexity, diversity, and dynamics.</title>
        <authorList>
            <person name="Schnable P.S."/>
            <person name="Ware D."/>
            <person name="Fulton R.S."/>
            <person name="Stein J.C."/>
            <person name="Wei F."/>
            <person name="Pasternak S."/>
            <person name="Liang C."/>
            <person name="Zhang J."/>
            <person name="Fulton L."/>
            <person name="Graves T.A."/>
            <person name="Minx P."/>
            <person name="Reily A.D."/>
            <person name="Courtney L."/>
            <person name="Kruchowski S.S."/>
            <person name="Tomlinson C."/>
            <person name="Strong C."/>
            <person name="Delehaunty K."/>
            <person name="Fronick C."/>
            <person name="Courtney B."/>
            <person name="Rock S.M."/>
            <person name="Belter E."/>
            <person name="Du F."/>
            <person name="Kim K."/>
            <person name="Abbott R.M."/>
            <person name="Cotton M."/>
            <person name="Levy A."/>
            <person name="Marchetto P."/>
            <person name="Ochoa K."/>
            <person name="Jackson S.M."/>
            <person name="Gillam B."/>
            <person name="Chen W."/>
            <person name="Yan L."/>
            <person name="Higginbotham J."/>
            <person name="Cardenas M."/>
            <person name="Waligorski J."/>
            <person name="Applebaum E."/>
            <person name="Phelps L."/>
            <person name="Falcone J."/>
            <person name="Kanchi K."/>
            <person name="Thane T."/>
            <person name="Scimone A."/>
            <person name="Thane N."/>
            <person name="Henke J."/>
            <person name="Wang T."/>
            <person name="Ruppert J."/>
            <person name="Shah N."/>
            <person name="Rotter K."/>
            <person name="Hodges J."/>
            <person name="Ingenthron E."/>
            <person name="Cordes M."/>
            <person name="Kohlberg S."/>
            <person name="Sgro J."/>
            <person name="Delgado B."/>
            <person name="Mead K."/>
            <person name="Chinwalla A."/>
            <person name="Leonard S."/>
            <person name="Crouse K."/>
            <person name="Collura K."/>
            <person name="Kudrna D."/>
            <person name="Currie J."/>
            <person name="He R."/>
            <person name="Angelova A."/>
            <person name="Rajasekar S."/>
            <person name="Mueller T."/>
            <person name="Lomeli R."/>
            <person name="Scara G."/>
            <person name="Ko A."/>
            <person name="Delaney K."/>
            <person name="Wissotski M."/>
            <person name="Lopez G."/>
            <person name="Campos D."/>
            <person name="Braidotti M."/>
            <person name="Ashley E."/>
            <person name="Golser W."/>
            <person name="Kim H."/>
            <person name="Lee S."/>
            <person name="Lin J."/>
            <person name="Dujmic Z."/>
            <person name="Kim W."/>
            <person name="Talag J."/>
            <person name="Zuccolo A."/>
            <person name="Fan C."/>
            <person name="Sebastian A."/>
            <person name="Kramer M."/>
            <person name="Spiegel L."/>
            <person name="Nascimento L."/>
            <person name="Zutavern T."/>
            <person name="Miller B."/>
            <person name="Ambroise C."/>
            <person name="Muller S."/>
            <person name="Spooner W."/>
            <person name="Narechania A."/>
            <person name="Ren L."/>
            <person name="Wei S."/>
            <person name="Kumari S."/>
            <person name="Faga B."/>
            <person name="Levy M.J."/>
            <person name="McMahan L."/>
            <person name="Van Buren P."/>
            <person name="Vaughn M.W."/>
            <person name="Ying K."/>
            <person name="Yeh C.-T."/>
            <person name="Emrich S.J."/>
            <person name="Jia Y."/>
            <person name="Kalyanaraman A."/>
            <person name="Hsia A.-P."/>
            <person name="Barbazuk W.B."/>
            <person name="Baucom R.S."/>
            <person name="Brutnell T.P."/>
            <person name="Carpita N.C."/>
            <person name="Chaparro C."/>
            <person name="Chia J.-M."/>
            <person name="Deragon J.-M."/>
            <person name="Estill J.C."/>
            <person name="Fu Y."/>
            <person name="Jeddeloh J.A."/>
            <person name="Han Y."/>
            <person name="Lee H."/>
            <person name="Li P."/>
            <person name="Lisch D.R."/>
            <person name="Liu S."/>
            <person name="Liu Z."/>
            <person name="Nagel D.H."/>
            <person name="McCann M.C."/>
            <person name="SanMiguel P."/>
            <person name="Myers A.M."/>
            <person name="Nettleton D."/>
            <person name="Nguyen J."/>
            <person name="Penning B.W."/>
            <person name="Ponnala L."/>
            <person name="Schneider K.L."/>
            <person name="Schwartz D.C."/>
            <person name="Sharma A."/>
            <person name="Soderlund C."/>
            <person name="Springer N.M."/>
            <person name="Sun Q."/>
            <person name="Wang H."/>
            <person name="Waterman M."/>
            <person name="Westerman R."/>
            <person name="Wolfgruber T.K."/>
            <person name="Yang L."/>
            <person name="Yu Y."/>
            <person name="Zhang L."/>
            <person name="Zhou S."/>
            <person name="Zhu Q."/>
            <person name="Bennetzen J.L."/>
            <person name="Dawe R.K."/>
            <person name="Jiang J."/>
            <person name="Jiang N."/>
            <person name="Presting G.G."/>
            <person name="Wessler S.R."/>
            <person name="Aluru S."/>
            <person name="Martienssen R.A."/>
            <person name="Clifton S.W."/>
            <person name="McCombie W.R."/>
            <person name="Wing R.A."/>
            <person name="Wilson R.K."/>
        </authorList>
    </citation>
    <scope>NUCLEOTIDE SEQUENCE [LARGE SCALE GENOMIC DNA]</scope>
    <source>
        <strain evidence="2">cv. B73</strain>
    </source>
</reference>
<reference evidence="1" key="2">
    <citation type="submission" date="2019-07" db="EMBL/GenBank/DDBJ databases">
        <authorList>
            <person name="Seetharam A."/>
            <person name="Woodhouse M."/>
            <person name="Cannon E."/>
        </authorList>
    </citation>
    <scope>NUCLEOTIDE SEQUENCE [LARGE SCALE GENOMIC DNA]</scope>
    <source>
        <strain evidence="1">cv. B73</strain>
    </source>
</reference>